<dbReference type="InterPro" id="IPR001633">
    <property type="entry name" value="EAL_dom"/>
</dbReference>
<dbReference type="PANTHER" id="PTHR44757">
    <property type="entry name" value="DIGUANYLATE CYCLASE DGCP"/>
    <property type="match status" value="1"/>
</dbReference>
<evidence type="ECO:0000313" key="6">
    <source>
        <dbReference type="EMBL" id="ASG64747.1"/>
    </source>
</evidence>
<dbReference type="PROSITE" id="PS50112">
    <property type="entry name" value="PAS"/>
    <property type="match status" value="1"/>
</dbReference>
<feature type="domain" description="EAL" evidence="4">
    <location>
        <begin position="651"/>
        <end position="905"/>
    </location>
</feature>
<evidence type="ECO:0008006" key="8">
    <source>
        <dbReference type="Google" id="ProtNLM"/>
    </source>
</evidence>
<gene>
    <name evidence="6" type="ORF">CEW91_00625</name>
</gene>
<dbReference type="InterPro" id="IPR000014">
    <property type="entry name" value="PAS"/>
</dbReference>
<dbReference type="NCBIfam" id="TIGR00254">
    <property type="entry name" value="GGDEF"/>
    <property type="match status" value="1"/>
</dbReference>
<feature type="domain" description="PAS" evidence="2">
    <location>
        <begin position="358"/>
        <end position="422"/>
    </location>
</feature>
<sequence length="916" mass="103333">MYNAYRDEQRRTSISYRALELFDKLPLSYRFAAALLLPIIAVIWMSGSNILDLRQSANRLDALNDNITLVTAAGQLVGTLQRERGLSVLITDTGTERLRSRLVQSRERTNQQLINLKQKLGSVDITSETKALHQGLKLATDALGQLPVMRERVDNEQATPDEILQFYTAIIRQTNSQLNELARDLSIVSLSREVNAYFILNRLRELLGQERVIVGKGLLNGKMSHEDIRQLAYNAGRQRSLLIGFESQTTVEPSGELSALTTEFRQKLLATRTPNELLQGMDADVWIAQQTQLIATVQDVEQRLITSIKETATSSYESSLNELWRYVIISPLVLLTALFLSWLILRYVRRQIMLADSVFQYTQDRITITDADGRILDVNPAFTRITGYKKREVLGKNPRFLKSGRQGKSFYRSMFQQLIKDGFWQGELWNRRKNGEFYAELASMSAIKNKRGEVQNFVGISSDVTERAFAHKEELEFRTYHDALTGLPNILLVRDRLEHALSIAGRKGDMVVVASIDVDNFKNINAQFGHAVGDKVIEQLARRLNATIRDGDTVGRLSGDEFLLVIEGGESELQVNEVLERIKSELSETITVGSYTMDITVSMGVTAYPQDNNDADTLIRHSSQSLHQSKRNGRDRITWFDTHREQEQAKLTELIKRMELAVSHDELELFYQPKVNMETCEVIGVEALLRWRDPERGLVPPGDFLPFIEEHPFSITIGNWVLNEALKQVSEWRSQGVELPVSVNINALQLLDNQFLDSVSTHLSHYTNVSPKYLEIEVLESAAIGEIHKAADVLAKCKKMGIPVSLDDFGTGYAALDYLKRLPAQTLKIDQSFVRDMLTDEGDLAIVKGIIGLAKAFRFEVIAEGVETEPQGKTLVELGCVLGQGYGIAKPMPANEVLPWLKNWKCPEGWGGYESL</sequence>
<accession>A0ABM6LQI5</accession>
<keyword evidence="1" id="KW-0812">Transmembrane</keyword>
<dbReference type="InterPro" id="IPR000160">
    <property type="entry name" value="GGDEF_dom"/>
</dbReference>
<evidence type="ECO:0000259" key="2">
    <source>
        <dbReference type="PROSITE" id="PS50112"/>
    </source>
</evidence>
<evidence type="ECO:0000256" key="1">
    <source>
        <dbReference type="SAM" id="Phobius"/>
    </source>
</evidence>
<dbReference type="InterPro" id="IPR000700">
    <property type="entry name" value="PAS-assoc_C"/>
</dbReference>
<protein>
    <recommendedName>
        <fullName evidence="8">GGDEF domain-containing protein</fullName>
    </recommendedName>
</protein>
<feature type="transmembrane region" description="Helical" evidence="1">
    <location>
        <begin position="27"/>
        <end position="47"/>
    </location>
</feature>
<dbReference type="CDD" id="cd01949">
    <property type="entry name" value="GGDEF"/>
    <property type="match status" value="1"/>
</dbReference>
<keyword evidence="1" id="KW-0472">Membrane</keyword>
<dbReference type="InterPro" id="IPR043128">
    <property type="entry name" value="Rev_trsase/Diguanyl_cyclase"/>
</dbReference>
<feature type="domain" description="PAC" evidence="3">
    <location>
        <begin position="424"/>
        <end position="476"/>
    </location>
</feature>
<dbReference type="SMART" id="SM00267">
    <property type="entry name" value="GGDEF"/>
    <property type="match status" value="1"/>
</dbReference>
<dbReference type="InterPro" id="IPR013587">
    <property type="entry name" value="Nitrate/nitrite_sensing"/>
</dbReference>
<proteinExistence type="predicted"/>
<dbReference type="PANTHER" id="PTHR44757:SF2">
    <property type="entry name" value="BIOFILM ARCHITECTURE MAINTENANCE PROTEIN MBAA"/>
    <property type="match status" value="1"/>
</dbReference>
<dbReference type="SUPFAM" id="SSF141868">
    <property type="entry name" value="EAL domain-like"/>
    <property type="match status" value="1"/>
</dbReference>
<dbReference type="Pfam" id="PF13426">
    <property type="entry name" value="PAS_9"/>
    <property type="match status" value="1"/>
</dbReference>
<dbReference type="Gene3D" id="3.30.70.270">
    <property type="match status" value="1"/>
</dbReference>
<keyword evidence="7" id="KW-1185">Reference proteome</keyword>
<dbReference type="SMART" id="SM00086">
    <property type="entry name" value="PAC"/>
    <property type="match status" value="1"/>
</dbReference>
<reference evidence="6 7" key="1">
    <citation type="submission" date="2017-06" db="EMBL/GenBank/DDBJ databases">
        <title>Complete genome sequence of Idiomarina piscisalsi strain 10PY1A isolated from soil of Soudi Arabia.</title>
        <authorList>
            <person name="Kim M.-C."/>
            <person name="Jung B.K."/>
            <person name="Budiyanto F."/>
            <person name="Nzila A."/>
            <person name="Shin J.-H."/>
        </authorList>
    </citation>
    <scope>NUCLEOTIDE SEQUENCE [LARGE SCALE GENOMIC DNA]</scope>
    <source>
        <strain evidence="6 7">10PY1A</strain>
    </source>
</reference>
<dbReference type="SUPFAM" id="SSF55785">
    <property type="entry name" value="PYP-like sensor domain (PAS domain)"/>
    <property type="match status" value="1"/>
</dbReference>
<dbReference type="InterPro" id="IPR029787">
    <property type="entry name" value="Nucleotide_cyclase"/>
</dbReference>
<dbReference type="PROSITE" id="PS50883">
    <property type="entry name" value="EAL"/>
    <property type="match status" value="1"/>
</dbReference>
<dbReference type="PROSITE" id="PS50887">
    <property type="entry name" value="GGDEF"/>
    <property type="match status" value="1"/>
</dbReference>
<dbReference type="Gene3D" id="3.30.450.20">
    <property type="entry name" value="PAS domain"/>
    <property type="match status" value="1"/>
</dbReference>
<evidence type="ECO:0000259" key="3">
    <source>
        <dbReference type="PROSITE" id="PS50113"/>
    </source>
</evidence>
<dbReference type="InterPro" id="IPR052155">
    <property type="entry name" value="Biofilm_reg_signaling"/>
</dbReference>
<feature type="transmembrane region" description="Helical" evidence="1">
    <location>
        <begin position="323"/>
        <end position="345"/>
    </location>
</feature>
<dbReference type="Proteomes" id="UP000197717">
    <property type="component" value="Chromosome"/>
</dbReference>
<dbReference type="SMART" id="SM00091">
    <property type="entry name" value="PAS"/>
    <property type="match status" value="1"/>
</dbReference>
<organism evidence="6 7">
    <name type="scientific">Idiomarina piscisalsi</name>
    <dbReference type="NCBI Taxonomy" id="1096243"/>
    <lineage>
        <taxon>Bacteria</taxon>
        <taxon>Pseudomonadati</taxon>
        <taxon>Pseudomonadota</taxon>
        <taxon>Gammaproteobacteria</taxon>
        <taxon>Alteromonadales</taxon>
        <taxon>Idiomarinaceae</taxon>
        <taxon>Idiomarina</taxon>
    </lineage>
</organism>
<dbReference type="CDD" id="cd00130">
    <property type="entry name" value="PAS"/>
    <property type="match status" value="1"/>
</dbReference>
<evidence type="ECO:0000259" key="4">
    <source>
        <dbReference type="PROSITE" id="PS50883"/>
    </source>
</evidence>
<dbReference type="InterPro" id="IPR001610">
    <property type="entry name" value="PAC"/>
</dbReference>
<dbReference type="InterPro" id="IPR035965">
    <property type="entry name" value="PAS-like_dom_sf"/>
</dbReference>
<dbReference type="EMBL" id="CP022133">
    <property type="protein sequence ID" value="ASG64747.1"/>
    <property type="molecule type" value="Genomic_DNA"/>
</dbReference>
<name>A0ABM6LQI5_9GAMM</name>
<dbReference type="Pfam" id="PF08376">
    <property type="entry name" value="NIT"/>
    <property type="match status" value="1"/>
</dbReference>
<evidence type="ECO:0000313" key="7">
    <source>
        <dbReference type="Proteomes" id="UP000197717"/>
    </source>
</evidence>
<dbReference type="PROSITE" id="PS50113">
    <property type="entry name" value="PAC"/>
    <property type="match status" value="1"/>
</dbReference>
<dbReference type="InterPro" id="IPR035919">
    <property type="entry name" value="EAL_sf"/>
</dbReference>
<dbReference type="SMART" id="SM00052">
    <property type="entry name" value="EAL"/>
    <property type="match status" value="1"/>
</dbReference>
<dbReference type="CDD" id="cd01948">
    <property type="entry name" value="EAL"/>
    <property type="match status" value="1"/>
</dbReference>
<feature type="domain" description="GGDEF" evidence="5">
    <location>
        <begin position="509"/>
        <end position="642"/>
    </location>
</feature>
<dbReference type="NCBIfam" id="TIGR00229">
    <property type="entry name" value="sensory_box"/>
    <property type="match status" value="1"/>
</dbReference>
<evidence type="ECO:0000259" key="5">
    <source>
        <dbReference type="PROSITE" id="PS50887"/>
    </source>
</evidence>
<dbReference type="Pfam" id="PF00563">
    <property type="entry name" value="EAL"/>
    <property type="match status" value="1"/>
</dbReference>
<keyword evidence="1" id="KW-1133">Transmembrane helix</keyword>
<dbReference type="Pfam" id="PF00990">
    <property type="entry name" value="GGDEF"/>
    <property type="match status" value="1"/>
</dbReference>
<dbReference type="Gene3D" id="3.20.20.450">
    <property type="entry name" value="EAL domain"/>
    <property type="match status" value="1"/>
</dbReference>
<dbReference type="SUPFAM" id="SSF55073">
    <property type="entry name" value="Nucleotide cyclase"/>
    <property type="match status" value="1"/>
</dbReference>